<dbReference type="Gene3D" id="3.30.930.10">
    <property type="entry name" value="Bira Bifunctional Protein, Domain 2"/>
    <property type="match status" value="1"/>
</dbReference>
<proteinExistence type="inferred from homology"/>
<dbReference type="Proteomes" id="UP000597762">
    <property type="component" value="Unassembled WGS sequence"/>
</dbReference>
<comment type="similarity">
    <text evidence="2">Belongs to the LplA family.</text>
</comment>
<dbReference type="PROSITE" id="PS51733">
    <property type="entry name" value="BPL_LPL_CATALYTIC"/>
    <property type="match status" value="1"/>
</dbReference>
<dbReference type="InterPro" id="IPR004143">
    <property type="entry name" value="BPL_LPL_catalytic"/>
</dbReference>
<reference evidence="4" key="1">
    <citation type="submission" date="2021-01" db="EMBL/GenBank/DDBJ databases">
        <authorList>
            <person name="Li R."/>
            <person name="Bekaert M."/>
        </authorList>
    </citation>
    <scope>NUCLEOTIDE SEQUENCE</scope>
    <source>
        <strain evidence="4">Farmed</strain>
    </source>
</reference>
<comment type="caution">
    <text evidence="4">The sequence shown here is derived from an EMBL/GenBank/DDBJ whole genome shotgun (WGS) entry which is preliminary data.</text>
</comment>
<evidence type="ECO:0000313" key="5">
    <source>
        <dbReference type="Proteomes" id="UP000597762"/>
    </source>
</evidence>
<dbReference type="GO" id="GO:0017118">
    <property type="term" value="F:lipoyltransferase activity"/>
    <property type="evidence" value="ECO:0007669"/>
    <property type="project" value="TreeGrafter"/>
</dbReference>
<dbReference type="GO" id="GO:0005739">
    <property type="term" value="C:mitochondrion"/>
    <property type="evidence" value="ECO:0007669"/>
    <property type="project" value="TreeGrafter"/>
</dbReference>
<feature type="domain" description="BPL/LPL catalytic" evidence="3">
    <location>
        <begin position="1"/>
        <end position="73"/>
    </location>
</feature>
<dbReference type="SUPFAM" id="SSF55681">
    <property type="entry name" value="Class II aaRS and biotin synthetases"/>
    <property type="match status" value="1"/>
</dbReference>
<evidence type="ECO:0000256" key="1">
    <source>
        <dbReference type="ARBA" id="ARBA00005085"/>
    </source>
</evidence>
<dbReference type="PANTHER" id="PTHR12561">
    <property type="entry name" value="LIPOATE-PROTEIN LIGASE"/>
    <property type="match status" value="1"/>
</dbReference>
<name>A0A812ES38_ACAPH</name>
<dbReference type="UniPathway" id="UPA00537">
    <property type="reaction ID" value="UER00595"/>
</dbReference>
<evidence type="ECO:0000256" key="2">
    <source>
        <dbReference type="ARBA" id="ARBA00008242"/>
    </source>
</evidence>
<evidence type="ECO:0000313" key="4">
    <source>
        <dbReference type="EMBL" id="CAE1330593.1"/>
    </source>
</evidence>
<dbReference type="EMBL" id="CAHIKZ030005581">
    <property type="protein sequence ID" value="CAE1330593.1"/>
    <property type="molecule type" value="Genomic_DNA"/>
</dbReference>
<dbReference type="PANTHER" id="PTHR12561:SF3">
    <property type="entry name" value="LIPOYLTRANSFERASE 1, MITOCHONDRIAL"/>
    <property type="match status" value="1"/>
</dbReference>
<dbReference type="InterPro" id="IPR045864">
    <property type="entry name" value="aa-tRNA-synth_II/BPL/LPL"/>
</dbReference>
<dbReference type="GO" id="GO:0009249">
    <property type="term" value="P:protein lipoylation"/>
    <property type="evidence" value="ECO:0007669"/>
    <property type="project" value="InterPro"/>
</dbReference>
<dbReference type="OrthoDB" id="201621at2759"/>
<protein>
    <submittedName>
        <fullName evidence="4">LIPT1</fullName>
    </submittedName>
</protein>
<dbReference type="InterPro" id="IPR004562">
    <property type="entry name" value="LipoylTrfase_LipoateP_Ligase"/>
</dbReference>
<keyword evidence="5" id="KW-1185">Reference proteome</keyword>
<dbReference type="AlphaFoldDB" id="A0A812ES38"/>
<dbReference type="Pfam" id="PF21948">
    <property type="entry name" value="LplA-B_cat"/>
    <property type="match status" value="1"/>
</dbReference>
<sequence>MWNNLYKVSGTASRYDSKRAYHHFTLLLDVDKTHLNTLLQPCLSGIVGNPATASIPASTVNLKEIEDELTFDNVVECVGDYFISKGLPIQRAGIQYAEPTEDKRYPGLHTIVSELRDWTWVYGKTPAFFLYRVWRRSRHVNDEYLDKIIELHQSQVQQQHFKAVNDVLVLPNHSVPSYY</sequence>
<gene>
    <name evidence="4" type="ORF">SPHA_79888</name>
</gene>
<accession>A0A812ES38</accession>
<comment type="pathway">
    <text evidence="1">Protein modification; protein lipoylation via exogenous pathway; protein N(6)-(lipoyl)lysine from lipoate: step 2/2.</text>
</comment>
<organism evidence="4 5">
    <name type="scientific">Acanthosepion pharaonis</name>
    <name type="common">Pharaoh cuttlefish</name>
    <name type="synonym">Sepia pharaonis</name>
    <dbReference type="NCBI Taxonomy" id="158019"/>
    <lineage>
        <taxon>Eukaryota</taxon>
        <taxon>Metazoa</taxon>
        <taxon>Spiralia</taxon>
        <taxon>Lophotrochozoa</taxon>
        <taxon>Mollusca</taxon>
        <taxon>Cephalopoda</taxon>
        <taxon>Coleoidea</taxon>
        <taxon>Decapodiformes</taxon>
        <taxon>Sepiida</taxon>
        <taxon>Sepiina</taxon>
        <taxon>Sepiidae</taxon>
        <taxon>Acanthosepion</taxon>
    </lineage>
</organism>
<evidence type="ECO:0000259" key="3">
    <source>
        <dbReference type="PROSITE" id="PS51733"/>
    </source>
</evidence>